<sequence length="425" mass="45104">MSSLATNIAAANKAFSDAANKIEHLLGQAWQLDAGDPEHLTIAMEMGRALTQAMMSHGGSVTVLSPLILLAAAELQQHMNASRTGLTGMPELPAEPFSFSFSTTPGPISAQEAACGGGARGIDDELEEEEPASLVITTNKRARRAYVKVDTEDEMEDDGDEEDAVELPRKIAATHVAKPMTSGLDLMKDEFTNSTAEGYHKDHGGKLRICALCSRLKIRCEGKGSKAPKMKTKSVMAWRTRSQSRCCRSPPPAAGAFADAPAASQEQLPLLQFEIRAEPAPPSIPNQEMQDLRDEVASLWATVEALQQQVVNGDWQFQEMLAAQDQCADLLAAELQPTAGTDPVDVLPGAQSPLVQTAQPTPDTPASDSQPGAEPLLVPTEDTSIPLGTTPAGTSTEANFELAASPATPQAEVACLPVVIQIYIS</sequence>
<feature type="compositionally biased region" description="Polar residues" evidence="1">
    <location>
        <begin position="381"/>
        <end position="394"/>
    </location>
</feature>
<evidence type="ECO:0000313" key="3">
    <source>
        <dbReference type="Proteomes" id="UP000823399"/>
    </source>
</evidence>
<protein>
    <submittedName>
        <fullName evidence="2">Uncharacterized protein</fullName>
    </submittedName>
</protein>
<feature type="compositionally biased region" description="Polar residues" evidence="1">
    <location>
        <begin position="354"/>
        <end position="370"/>
    </location>
</feature>
<accession>A0A9P7EXQ0</accession>
<reference evidence="2" key="1">
    <citation type="journal article" date="2020" name="New Phytol.">
        <title>Comparative genomics reveals dynamic genome evolution in host specialist ectomycorrhizal fungi.</title>
        <authorList>
            <person name="Lofgren L.A."/>
            <person name="Nguyen N.H."/>
            <person name="Vilgalys R."/>
            <person name="Ruytinx J."/>
            <person name="Liao H.L."/>
            <person name="Branco S."/>
            <person name="Kuo A."/>
            <person name="LaButti K."/>
            <person name="Lipzen A."/>
            <person name="Andreopoulos W."/>
            <person name="Pangilinan J."/>
            <person name="Riley R."/>
            <person name="Hundley H."/>
            <person name="Na H."/>
            <person name="Barry K."/>
            <person name="Grigoriev I.V."/>
            <person name="Stajich J.E."/>
            <person name="Kennedy P.G."/>
        </authorList>
    </citation>
    <scope>NUCLEOTIDE SEQUENCE</scope>
    <source>
        <strain evidence="2">FC423</strain>
    </source>
</reference>
<proteinExistence type="predicted"/>
<evidence type="ECO:0000313" key="2">
    <source>
        <dbReference type="EMBL" id="KAG2096759.1"/>
    </source>
</evidence>
<dbReference type="OrthoDB" id="2684642at2759"/>
<organism evidence="2 3">
    <name type="scientific">Suillus discolor</name>
    <dbReference type="NCBI Taxonomy" id="1912936"/>
    <lineage>
        <taxon>Eukaryota</taxon>
        <taxon>Fungi</taxon>
        <taxon>Dikarya</taxon>
        <taxon>Basidiomycota</taxon>
        <taxon>Agaricomycotina</taxon>
        <taxon>Agaricomycetes</taxon>
        <taxon>Agaricomycetidae</taxon>
        <taxon>Boletales</taxon>
        <taxon>Suillineae</taxon>
        <taxon>Suillaceae</taxon>
        <taxon>Suillus</taxon>
    </lineage>
</organism>
<dbReference type="RefSeq" id="XP_041288351.1">
    <property type="nucleotide sequence ID" value="XM_041444258.1"/>
</dbReference>
<dbReference type="EMBL" id="JABBWM010000068">
    <property type="protein sequence ID" value="KAG2096759.1"/>
    <property type="molecule type" value="Genomic_DNA"/>
</dbReference>
<gene>
    <name evidence="2" type="ORF">F5147DRAFT_839939</name>
</gene>
<keyword evidence="3" id="KW-1185">Reference proteome</keyword>
<dbReference type="AlphaFoldDB" id="A0A9P7EXQ0"/>
<comment type="caution">
    <text evidence="2">The sequence shown here is derived from an EMBL/GenBank/DDBJ whole genome shotgun (WGS) entry which is preliminary data.</text>
</comment>
<dbReference type="Proteomes" id="UP000823399">
    <property type="component" value="Unassembled WGS sequence"/>
</dbReference>
<dbReference type="GeneID" id="64706517"/>
<feature type="region of interest" description="Disordered" evidence="1">
    <location>
        <begin position="354"/>
        <end position="394"/>
    </location>
</feature>
<evidence type="ECO:0000256" key="1">
    <source>
        <dbReference type="SAM" id="MobiDB-lite"/>
    </source>
</evidence>
<name>A0A9P7EXQ0_9AGAM</name>